<comment type="catalytic activity">
    <reaction evidence="1">
        <text>a 1,2-diacyl-sn-glycero-3-phosphocholine + H2O = a 1,2-diacyl-sn-glycero-3-phosphate + choline + H(+)</text>
        <dbReference type="Rhea" id="RHEA:14445"/>
        <dbReference type="ChEBI" id="CHEBI:15354"/>
        <dbReference type="ChEBI" id="CHEBI:15377"/>
        <dbReference type="ChEBI" id="CHEBI:15378"/>
        <dbReference type="ChEBI" id="CHEBI:57643"/>
        <dbReference type="ChEBI" id="CHEBI:58608"/>
        <dbReference type="EC" id="3.1.4.4"/>
    </reaction>
</comment>
<evidence type="ECO:0000256" key="5">
    <source>
        <dbReference type="ARBA" id="ARBA00022963"/>
    </source>
</evidence>
<dbReference type="SUPFAM" id="SSF47781">
    <property type="entry name" value="RuvA domain 2-like"/>
    <property type="match status" value="1"/>
</dbReference>
<dbReference type="GO" id="GO:0016042">
    <property type="term" value="P:lipid catabolic process"/>
    <property type="evidence" value="ECO:0007669"/>
    <property type="project" value="UniProtKB-KW"/>
</dbReference>
<dbReference type="EC" id="3.1.4.4" evidence="3"/>
<dbReference type="Pfam" id="PF13091">
    <property type="entry name" value="PLDc_2"/>
    <property type="match status" value="2"/>
</dbReference>
<dbReference type="PROSITE" id="PS00018">
    <property type="entry name" value="EF_HAND_1"/>
    <property type="match status" value="1"/>
</dbReference>
<evidence type="ECO:0000313" key="8">
    <source>
        <dbReference type="EMBL" id="GCL42792.1"/>
    </source>
</evidence>
<dbReference type="RefSeq" id="WP_137908352.1">
    <property type="nucleotide sequence ID" value="NZ_BJCF01000027.1"/>
</dbReference>
<evidence type="ECO:0000256" key="3">
    <source>
        <dbReference type="ARBA" id="ARBA00012027"/>
    </source>
</evidence>
<evidence type="ECO:0000256" key="1">
    <source>
        <dbReference type="ARBA" id="ARBA00000798"/>
    </source>
</evidence>
<protein>
    <recommendedName>
        <fullName evidence="3">phospholipase D</fullName>
        <ecNumber evidence="3">3.1.4.4</ecNumber>
    </recommendedName>
</protein>
<dbReference type="EMBL" id="BJCF01000027">
    <property type="protein sequence ID" value="GCL42792.1"/>
    <property type="molecule type" value="Genomic_DNA"/>
</dbReference>
<dbReference type="PANTHER" id="PTHR43856:SF1">
    <property type="entry name" value="MITOCHONDRIAL CARDIOLIPIN HYDROLASE"/>
    <property type="match status" value="1"/>
</dbReference>
<dbReference type="GO" id="GO:0006793">
    <property type="term" value="P:phosphorus metabolic process"/>
    <property type="evidence" value="ECO:0007669"/>
    <property type="project" value="UniProtKB-ARBA"/>
</dbReference>
<dbReference type="Proteomes" id="UP000299367">
    <property type="component" value="Unassembled WGS sequence"/>
</dbReference>
<dbReference type="GO" id="GO:0004630">
    <property type="term" value="F:phospholipase D activity"/>
    <property type="evidence" value="ECO:0007669"/>
    <property type="project" value="UniProtKB-EC"/>
</dbReference>
<evidence type="ECO:0000256" key="4">
    <source>
        <dbReference type="ARBA" id="ARBA00022801"/>
    </source>
</evidence>
<dbReference type="CDD" id="cd09173">
    <property type="entry name" value="PLDc_Nuc_like_unchar1_2"/>
    <property type="match status" value="1"/>
</dbReference>
<evidence type="ECO:0000256" key="6">
    <source>
        <dbReference type="ARBA" id="ARBA00023098"/>
    </source>
</evidence>
<dbReference type="PROSITE" id="PS50035">
    <property type="entry name" value="PLD"/>
    <property type="match status" value="2"/>
</dbReference>
<dbReference type="SUPFAM" id="SSF56024">
    <property type="entry name" value="Phospholipase D/nuclease"/>
    <property type="match status" value="2"/>
</dbReference>
<dbReference type="InterPro" id="IPR010994">
    <property type="entry name" value="RuvA_2-like"/>
</dbReference>
<comment type="caution">
    <text evidence="8">The sequence shown here is derived from an EMBL/GenBank/DDBJ whole genome shotgun (WGS) entry which is preliminary data.</text>
</comment>
<dbReference type="InterPro" id="IPR001736">
    <property type="entry name" value="PLipase_D/transphosphatidylase"/>
</dbReference>
<evidence type="ECO:0000256" key="2">
    <source>
        <dbReference type="ARBA" id="ARBA00008664"/>
    </source>
</evidence>
<proteinExistence type="inferred from homology"/>
<accession>A0A480AED3</accession>
<keyword evidence="6" id="KW-0443">Lipid metabolism</keyword>
<dbReference type="InterPro" id="IPR025202">
    <property type="entry name" value="PLD-like_dom"/>
</dbReference>
<reference evidence="9" key="1">
    <citation type="submission" date="2019-02" db="EMBL/GenBank/DDBJ databases">
        <title>Draft genome sequence of Dolichospermum planctonicum NIES-80.</title>
        <authorList>
            <person name="Yamaguchi H."/>
            <person name="Suzuki S."/>
            <person name="Kawachi M."/>
        </authorList>
    </citation>
    <scope>NUCLEOTIDE SEQUENCE [LARGE SCALE GENOMIC DNA]</scope>
    <source>
        <strain evidence="9">NIES-80</strain>
    </source>
</reference>
<dbReference type="Pfam" id="PF12836">
    <property type="entry name" value="HHH_3"/>
    <property type="match status" value="1"/>
</dbReference>
<dbReference type="OrthoDB" id="155099at2"/>
<sequence length="543" mass="60952">MSIFPQIRYFSCIFLLLFTLTICERVKSGNQLLAPLPQDPLIQVYFNNSQSSEYREIYRQKTRLGDDLEKQIVDTISQAKSTIDIAVQQLRLPKVAQILAQKQKDGVKIRLILESNYSRPWSSFTSAEIAKLGKREKEQYQDFQKFVDLNQDHQITSEEISQRDALVIIKNAQIPAIDDTADGSKGSNLMHHKFVVVDHRFVIITSANFTLSDTSGDFTNPSSLGNNNNLLKIDSPELATLLTQEFNIMWGDGIGGKLDSKFGLQKPPRQPKTIIVGNSKITVNFSPISPTQPWNISSNGLINQTLSASRKTIDLALFVFSDQQLANTLENLHDQKVQIRALIEPEFAYRPYSEALDMMGFSLSDNCQDEVDNHPWKNPISTVGVPILPQGDLLHHKFAVIDHQTVITGSHNWSEAANHGNDEILIVIENPTVANHFQREFNRLYGKIKTGLPANIQSKIDAEVKQCPQIQKPSSSRISTPTKINLNTATQAELETLPGVGKKLAQKIIIARQQQKFTSFKDVGKIPGISDKTLAKWEGIIIW</sequence>
<dbReference type="PANTHER" id="PTHR43856">
    <property type="entry name" value="CARDIOLIPIN HYDROLASE"/>
    <property type="match status" value="1"/>
</dbReference>
<dbReference type="GO" id="GO:0016891">
    <property type="term" value="F:RNA endonuclease activity producing 5'-phosphomonoesters, hydrolytic mechanism"/>
    <property type="evidence" value="ECO:0007669"/>
    <property type="project" value="TreeGrafter"/>
</dbReference>
<dbReference type="Gene3D" id="3.30.870.10">
    <property type="entry name" value="Endonuclease Chain A"/>
    <property type="match status" value="2"/>
</dbReference>
<feature type="domain" description="PLD phosphodiesterase" evidence="7">
    <location>
        <begin position="390"/>
        <end position="417"/>
    </location>
</feature>
<evidence type="ECO:0000259" key="7">
    <source>
        <dbReference type="PROSITE" id="PS50035"/>
    </source>
</evidence>
<keyword evidence="4" id="KW-0378">Hydrolase</keyword>
<name>A0A480AED3_9CYAN</name>
<comment type="similarity">
    <text evidence="2">Belongs to the phospholipase D family.</text>
</comment>
<keyword evidence="5" id="KW-0442">Lipid degradation</keyword>
<dbReference type="AlphaFoldDB" id="A0A480AED3"/>
<gene>
    <name evidence="8" type="ORF">NIES80_25000</name>
</gene>
<dbReference type="SMART" id="SM00155">
    <property type="entry name" value="PLDc"/>
    <property type="match status" value="2"/>
</dbReference>
<dbReference type="InterPro" id="IPR051406">
    <property type="entry name" value="PLD_domain"/>
</dbReference>
<organism evidence="8 9">
    <name type="scientific">Dolichospermum planctonicum</name>
    <dbReference type="NCBI Taxonomy" id="136072"/>
    <lineage>
        <taxon>Bacteria</taxon>
        <taxon>Bacillati</taxon>
        <taxon>Cyanobacteriota</taxon>
        <taxon>Cyanophyceae</taxon>
        <taxon>Nostocales</taxon>
        <taxon>Aphanizomenonaceae</taxon>
        <taxon>Dolichospermum</taxon>
    </lineage>
</organism>
<dbReference type="CDD" id="cd09116">
    <property type="entry name" value="PLDc_Nuc_like"/>
    <property type="match status" value="1"/>
</dbReference>
<dbReference type="InterPro" id="IPR018247">
    <property type="entry name" value="EF_Hand_1_Ca_BS"/>
</dbReference>
<feature type="domain" description="PLD phosphodiesterase" evidence="7">
    <location>
        <begin position="186"/>
        <end position="213"/>
    </location>
</feature>
<evidence type="ECO:0000313" key="9">
    <source>
        <dbReference type="Proteomes" id="UP000299367"/>
    </source>
</evidence>
<dbReference type="Gene3D" id="1.10.150.320">
    <property type="entry name" value="Photosystem II 12 kDa extrinsic protein"/>
    <property type="match status" value="1"/>
</dbReference>